<proteinExistence type="predicted"/>
<evidence type="ECO:0000313" key="2">
    <source>
        <dbReference type="Proteomes" id="UP000225683"/>
    </source>
</evidence>
<name>A0A286N2X9_9CAUD</name>
<dbReference type="Proteomes" id="UP000225683">
    <property type="component" value="Genome"/>
</dbReference>
<reference evidence="1 2" key="1">
    <citation type="submission" date="2017-06" db="EMBL/GenBank/DDBJ databases">
        <authorList>
            <person name="Conboy A.J."/>
            <person name="Conboy D.B."/>
            <person name="Kulkosky J."/>
            <person name="Cross T."/>
            <person name="Moy E.A."/>
            <person name="Stoner T.H."/>
            <person name="Garlena R.A."/>
            <person name="Russell D.A."/>
            <person name="Pope W.H."/>
            <person name="Jacobs-Sera D."/>
            <person name="Hatfull G.F."/>
        </authorList>
    </citation>
    <scope>NUCLEOTIDE SEQUENCE [LARGE SCALE GENOMIC DNA]</scope>
</reference>
<keyword evidence="2" id="KW-1185">Reference proteome</keyword>
<dbReference type="RefSeq" id="YP_009610081.1">
    <property type="nucleotide sequence ID" value="NC_042000.1"/>
</dbReference>
<dbReference type="GeneID" id="40086167"/>
<dbReference type="EMBL" id="MF185718">
    <property type="protein sequence ID" value="ASX98736.1"/>
    <property type="molecule type" value="Genomic_DNA"/>
</dbReference>
<gene>
    <name evidence="1" type="primary">67</name>
    <name evidence="1" type="ORF">SEA_COLUCCI_67</name>
</gene>
<protein>
    <submittedName>
        <fullName evidence="1">Uncharacterized protein</fullName>
    </submittedName>
</protein>
<sequence length="85" mass="9633">MTNELPDLSDESRCIPLAQCPECPKLMPADQVRCQAHEVKAVVEPTTVPRRHRAWCDAHQDGWNGTKRTAEKWAAKHNAEHHPEA</sequence>
<dbReference type="KEGG" id="vg:40086167"/>
<dbReference type="OrthoDB" id="38957at10239"/>
<evidence type="ECO:0000313" key="1">
    <source>
        <dbReference type="EMBL" id="ASX98736.1"/>
    </source>
</evidence>
<organism evidence="1 2">
    <name type="scientific">Arthrobacter phage Colucci</name>
    <dbReference type="NCBI Taxonomy" id="2015834"/>
    <lineage>
        <taxon>Viruses</taxon>
        <taxon>Duplodnaviria</taxon>
        <taxon>Heunggongvirae</taxon>
        <taxon>Uroviricota</taxon>
        <taxon>Caudoviricetes</taxon>
        <taxon>Klausavirus</taxon>
        <taxon>Klausavirus colucci</taxon>
    </lineage>
</organism>
<accession>A0A286N2X9</accession>